<evidence type="ECO:0000313" key="2">
    <source>
        <dbReference type="EnsemblPlants" id="KEH39463"/>
    </source>
</evidence>
<proteinExistence type="predicted"/>
<sequence length="87" mass="9831">MWFKQCGHSSDSRSVNIHLNETCISQIAVMTHEQHPSAIRSCCLALLPLDHAVYCIIYVDIGVRTLDILVIHLKEITRICCVPSLKK</sequence>
<reference evidence="1 3" key="1">
    <citation type="journal article" date="2011" name="Nature">
        <title>The Medicago genome provides insight into the evolution of rhizobial symbioses.</title>
        <authorList>
            <person name="Young N.D."/>
            <person name="Debelle F."/>
            <person name="Oldroyd G.E."/>
            <person name="Geurts R."/>
            <person name="Cannon S.B."/>
            <person name="Udvardi M.K."/>
            <person name="Benedito V.A."/>
            <person name="Mayer K.F."/>
            <person name="Gouzy J."/>
            <person name="Schoof H."/>
            <person name="Van de Peer Y."/>
            <person name="Proost S."/>
            <person name="Cook D.R."/>
            <person name="Meyers B.C."/>
            <person name="Spannagl M."/>
            <person name="Cheung F."/>
            <person name="De Mita S."/>
            <person name="Krishnakumar V."/>
            <person name="Gundlach H."/>
            <person name="Zhou S."/>
            <person name="Mudge J."/>
            <person name="Bharti A.K."/>
            <person name="Murray J.D."/>
            <person name="Naoumkina M.A."/>
            <person name="Rosen B."/>
            <person name="Silverstein K.A."/>
            <person name="Tang H."/>
            <person name="Rombauts S."/>
            <person name="Zhao P.X."/>
            <person name="Zhou P."/>
            <person name="Barbe V."/>
            <person name="Bardou P."/>
            <person name="Bechner M."/>
            <person name="Bellec A."/>
            <person name="Berger A."/>
            <person name="Berges H."/>
            <person name="Bidwell S."/>
            <person name="Bisseling T."/>
            <person name="Choisne N."/>
            <person name="Couloux A."/>
            <person name="Denny R."/>
            <person name="Deshpande S."/>
            <person name="Dai X."/>
            <person name="Doyle J.J."/>
            <person name="Dudez A.M."/>
            <person name="Farmer A.D."/>
            <person name="Fouteau S."/>
            <person name="Franken C."/>
            <person name="Gibelin C."/>
            <person name="Gish J."/>
            <person name="Goldstein S."/>
            <person name="Gonzalez A.J."/>
            <person name="Green P.J."/>
            <person name="Hallab A."/>
            <person name="Hartog M."/>
            <person name="Hua A."/>
            <person name="Humphray S.J."/>
            <person name="Jeong D.H."/>
            <person name="Jing Y."/>
            <person name="Jocker A."/>
            <person name="Kenton S.M."/>
            <person name="Kim D.J."/>
            <person name="Klee K."/>
            <person name="Lai H."/>
            <person name="Lang C."/>
            <person name="Lin S."/>
            <person name="Macmil S.L."/>
            <person name="Magdelenat G."/>
            <person name="Matthews L."/>
            <person name="McCorrison J."/>
            <person name="Monaghan E.L."/>
            <person name="Mun J.H."/>
            <person name="Najar F.Z."/>
            <person name="Nicholson C."/>
            <person name="Noirot C."/>
            <person name="O'Bleness M."/>
            <person name="Paule C.R."/>
            <person name="Poulain J."/>
            <person name="Prion F."/>
            <person name="Qin B."/>
            <person name="Qu C."/>
            <person name="Retzel E.F."/>
            <person name="Riddle C."/>
            <person name="Sallet E."/>
            <person name="Samain S."/>
            <person name="Samson N."/>
            <person name="Sanders I."/>
            <person name="Saurat O."/>
            <person name="Scarpelli C."/>
            <person name="Schiex T."/>
            <person name="Segurens B."/>
            <person name="Severin A.J."/>
            <person name="Sherrier D.J."/>
            <person name="Shi R."/>
            <person name="Sims S."/>
            <person name="Singer S.R."/>
            <person name="Sinharoy S."/>
            <person name="Sterck L."/>
            <person name="Viollet A."/>
            <person name="Wang B.B."/>
            <person name="Wang K."/>
            <person name="Wang M."/>
            <person name="Wang X."/>
            <person name="Warfsmann J."/>
            <person name="Weissenbach J."/>
            <person name="White D.D."/>
            <person name="White J.D."/>
            <person name="Wiley G.B."/>
            <person name="Wincker P."/>
            <person name="Xing Y."/>
            <person name="Yang L."/>
            <person name="Yao Z."/>
            <person name="Ying F."/>
            <person name="Zhai J."/>
            <person name="Zhou L."/>
            <person name="Zuber A."/>
            <person name="Denarie J."/>
            <person name="Dixon R.A."/>
            <person name="May G.D."/>
            <person name="Schwartz D.C."/>
            <person name="Rogers J."/>
            <person name="Quetier F."/>
            <person name="Town C.D."/>
            <person name="Roe B.A."/>
        </authorList>
    </citation>
    <scope>NUCLEOTIDE SEQUENCE [LARGE SCALE GENOMIC DNA]</scope>
    <source>
        <strain evidence="1">A17</strain>
        <strain evidence="2 3">cv. Jemalong A17</strain>
    </source>
</reference>
<dbReference type="AlphaFoldDB" id="A0A072VDF5"/>
<dbReference type="EnsemblPlants" id="KEH39463">
    <property type="protein sequence ID" value="KEH39463"/>
    <property type="gene ID" value="MTR_2g097965"/>
</dbReference>
<dbReference type="EMBL" id="CM001218">
    <property type="protein sequence ID" value="KEH39463.1"/>
    <property type="molecule type" value="Genomic_DNA"/>
</dbReference>
<dbReference type="Proteomes" id="UP000002051">
    <property type="component" value="Chromosome 2"/>
</dbReference>
<protein>
    <submittedName>
        <fullName evidence="1 2">Uncharacterized protein</fullName>
    </submittedName>
</protein>
<dbReference type="HOGENOM" id="CLU_2486746_0_0_1"/>
<evidence type="ECO:0000313" key="1">
    <source>
        <dbReference type="EMBL" id="KEH39463.1"/>
    </source>
</evidence>
<accession>A0A072VDF5</accession>
<reference evidence="2" key="3">
    <citation type="submission" date="2015-04" db="UniProtKB">
        <authorList>
            <consortium name="EnsemblPlants"/>
        </authorList>
    </citation>
    <scope>IDENTIFICATION</scope>
    <source>
        <strain evidence="2">cv. Jemalong A17</strain>
    </source>
</reference>
<organism evidence="1 3">
    <name type="scientific">Medicago truncatula</name>
    <name type="common">Barrel medic</name>
    <name type="synonym">Medicago tribuloides</name>
    <dbReference type="NCBI Taxonomy" id="3880"/>
    <lineage>
        <taxon>Eukaryota</taxon>
        <taxon>Viridiplantae</taxon>
        <taxon>Streptophyta</taxon>
        <taxon>Embryophyta</taxon>
        <taxon>Tracheophyta</taxon>
        <taxon>Spermatophyta</taxon>
        <taxon>Magnoliopsida</taxon>
        <taxon>eudicotyledons</taxon>
        <taxon>Gunneridae</taxon>
        <taxon>Pentapetalae</taxon>
        <taxon>rosids</taxon>
        <taxon>fabids</taxon>
        <taxon>Fabales</taxon>
        <taxon>Fabaceae</taxon>
        <taxon>Papilionoideae</taxon>
        <taxon>50 kb inversion clade</taxon>
        <taxon>NPAAA clade</taxon>
        <taxon>Hologalegina</taxon>
        <taxon>IRL clade</taxon>
        <taxon>Trifolieae</taxon>
        <taxon>Medicago</taxon>
    </lineage>
</organism>
<reference evidence="1 3" key="2">
    <citation type="journal article" date="2014" name="BMC Genomics">
        <title>An improved genome release (version Mt4.0) for the model legume Medicago truncatula.</title>
        <authorList>
            <person name="Tang H."/>
            <person name="Krishnakumar V."/>
            <person name="Bidwell S."/>
            <person name="Rosen B."/>
            <person name="Chan A."/>
            <person name="Zhou S."/>
            <person name="Gentzbittel L."/>
            <person name="Childs K.L."/>
            <person name="Yandell M."/>
            <person name="Gundlach H."/>
            <person name="Mayer K.F."/>
            <person name="Schwartz D.C."/>
            <person name="Town C.D."/>
        </authorList>
    </citation>
    <scope>GENOME REANNOTATION</scope>
    <source>
        <strain evidence="1">A17</strain>
        <strain evidence="2 3">cv. Jemalong A17</strain>
    </source>
</reference>
<evidence type="ECO:0000313" key="3">
    <source>
        <dbReference type="Proteomes" id="UP000002051"/>
    </source>
</evidence>
<keyword evidence="3" id="KW-1185">Reference proteome</keyword>
<name>A0A072VDF5_MEDTR</name>
<gene>
    <name evidence="1" type="ordered locus">MTR_2g097965</name>
</gene>